<keyword evidence="1" id="KW-0732">Signal</keyword>
<organism evidence="2 3">
    <name type="scientific">Algoriphagus sanaruensis</name>
    <dbReference type="NCBI Taxonomy" id="1727163"/>
    <lineage>
        <taxon>Bacteria</taxon>
        <taxon>Pseudomonadati</taxon>
        <taxon>Bacteroidota</taxon>
        <taxon>Cytophagia</taxon>
        <taxon>Cytophagales</taxon>
        <taxon>Cyclobacteriaceae</taxon>
        <taxon>Algoriphagus</taxon>
    </lineage>
</organism>
<evidence type="ECO:0000313" key="2">
    <source>
        <dbReference type="EMBL" id="AMQ57877.1"/>
    </source>
</evidence>
<dbReference type="RefSeq" id="WP_067549719.1">
    <property type="nucleotide sequence ID" value="NZ_CP012836.1"/>
</dbReference>
<dbReference type="KEGG" id="alm:AO498_15595"/>
<reference evidence="2 3" key="2">
    <citation type="journal article" date="2016" name="Genome Announc.">
        <title>Complete Genome Sequence of Algoriphagus sp. Strain M8-2, Isolated from a Brackish Lake.</title>
        <authorList>
            <person name="Muraguchi Y."/>
            <person name="Kushimoto K."/>
            <person name="Ohtsubo Y."/>
            <person name="Suzuki T."/>
            <person name="Dohra H."/>
            <person name="Kimbara K."/>
            <person name="Shintani M."/>
        </authorList>
    </citation>
    <scope>NUCLEOTIDE SEQUENCE [LARGE SCALE GENOMIC DNA]</scope>
    <source>
        <strain evidence="2 3">M8-2</strain>
    </source>
</reference>
<protein>
    <submittedName>
        <fullName evidence="2">GlcNAc-PI de-N-acetylase</fullName>
    </submittedName>
</protein>
<dbReference type="Gene3D" id="3.40.50.10320">
    <property type="entry name" value="LmbE-like"/>
    <property type="match status" value="1"/>
</dbReference>
<name>A0A142ERX2_9BACT</name>
<accession>A0A142ERX2</accession>
<dbReference type="PATRIC" id="fig|1727163.4.peg.3272"/>
<dbReference type="InterPro" id="IPR024078">
    <property type="entry name" value="LmbE-like_dom_sf"/>
</dbReference>
<gene>
    <name evidence="2" type="ORF">AO498_15595</name>
</gene>
<reference evidence="3" key="1">
    <citation type="submission" date="2015-09" db="EMBL/GenBank/DDBJ databases">
        <title>Complete sequence of Algoriphagus sp. M8-2.</title>
        <authorList>
            <person name="Shintani M."/>
        </authorList>
    </citation>
    <scope>NUCLEOTIDE SEQUENCE [LARGE SCALE GENOMIC DNA]</scope>
    <source>
        <strain evidence="3">M8-2</strain>
    </source>
</reference>
<feature type="chain" id="PRO_5007494555" evidence="1">
    <location>
        <begin position="21"/>
        <end position="295"/>
    </location>
</feature>
<dbReference type="AlphaFoldDB" id="A0A142ERX2"/>
<evidence type="ECO:0000256" key="1">
    <source>
        <dbReference type="SAM" id="SignalP"/>
    </source>
</evidence>
<dbReference type="OrthoDB" id="9790023at2"/>
<dbReference type="PANTHER" id="PTHR12993">
    <property type="entry name" value="N-ACETYLGLUCOSAMINYL-PHOSPHATIDYLINOSITOL DE-N-ACETYLASE-RELATED"/>
    <property type="match status" value="1"/>
</dbReference>
<dbReference type="GO" id="GO:0016811">
    <property type="term" value="F:hydrolase activity, acting on carbon-nitrogen (but not peptide) bonds, in linear amides"/>
    <property type="evidence" value="ECO:0007669"/>
    <property type="project" value="TreeGrafter"/>
</dbReference>
<dbReference type="SUPFAM" id="SSF102588">
    <property type="entry name" value="LmbE-like"/>
    <property type="match status" value="1"/>
</dbReference>
<evidence type="ECO:0000313" key="3">
    <source>
        <dbReference type="Proteomes" id="UP000073816"/>
    </source>
</evidence>
<proteinExistence type="predicted"/>
<keyword evidence="3" id="KW-1185">Reference proteome</keyword>
<dbReference type="InterPro" id="IPR003737">
    <property type="entry name" value="GlcNAc_PI_deacetylase-related"/>
</dbReference>
<dbReference type="STRING" id="1727163.AO498_15595"/>
<sequence length="295" mass="33273">MKKINLILAFSLLSLNLTFAQEKPLRILMIGAHPDDCDIKAGGTAALFSKMGHEVKFLSVTNGDAGHMEMGGGILAKRRYAETQEVAKRLGIQYDVLDNHDGELLPTLEIRLEVIRKIREWGADVVISHRPNDYHPDHRYTGVLVQDAAFMVGVPNIAADTPPLRKNPIFLYYQDNFQKPNPFSPDVVIDITSVIDQKIAALDAHTSQFYEWLPWIGNETDVIPEGKEERITWLKSKRALAPNQAVKQALENWYGKEKASAVEFAEAFEICEYGSRPTQADLLRLFPMISNQKEQ</sequence>
<dbReference type="Pfam" id="PF02585">
    <property type="entry name" value="PIG-L"/>
    <property type="match status" value="1"/>
</dbReference>
<dbReference type="EMBL" id="CP012836">
    <property type="protein sequence ID" value="AMQ57877.1"/>
    <property type="molecule type" value="Genomic_DNA"/>
</dbReference>
<dbReference type="Proteomes" id="UP000073816">
    <property type="component" value="Chromosome"/>
</dbReference>
<feature type="signal peptide" evidence="1">
    <location>
        <begin position="1"/>
        <end position="20"/>
    </location>
</feature>
<dbReference type="PANTHER" id="PTHR12993:SF30">
    <property type="entry name" value="N-ACETYL-ALPHA-D-GLUCOSAMINYL L-MALATE DEACETYLASE 1"/>
    <property type="match status" value="1"/>
</dbReference>